<keyword evidence="2" id="KW-1185">Reference proteome</keyword>
<dbReference type="Proteomes" id="UP001341840">
    <property type="component" value="Unassembled WGS sequence"/>
</dbReference>
<sequence length="237" mass="27362">MTEDDNFLALVHHDGEIKHRSREGVKFTDKNPTNVFITTRTRLTDLQRRIQRKICRDGMIYYHIPISVVAHGVKYGCFTIEADEDLQVLFHCRRQFLEVQTTDDILSYGLFIENATTHFYSADVQEDYHRRFTPNQLVLLGHIMCRTRTSVISSLTPHAHNGAPLPIYSSGSAKLNLWQGTTDSGHFVQTRRNPWQGRANPIQDVFNVLEPRQHVSKVLTHVAPCMSTDSIWRIRAY</sequence>
<accession>A0ABU6QFS8</accession>
<dbReference type="EMBL" id="JASCZI010000234">
    <property type="protein sequence ID" value="MED6110316.1"/>
    <property type="molecule type" value="Genomic_DNA"/>
</dbReference>
<proteinExistence type="predicted"/>
<evidence type="ECO:0000313" key="1">
    <source>
        <dbReference type="EMBL" id="MED6110316.1"/>
    </source>
</evidence>
<protein>
    <submittedName>
        <fullName evidence="1">Uncharacterized protein</fullName>
    </submittedName>
</protein>
<comment type="caution">
    <text evidence="1">The sequence shown here is derived from an EMBL/GenBank/DDBJ whole genome shotgun (WGS) entry which is preliminary data.</text>
</comment>
<evidence type="ECO:0000313" key="2">
    <source>
        <dbReference type="Proteomes" id="UP001341840"/>
    </source>
</evidence>
<name>A0ABU6QFS8_9FABA</name>
<gene>
    <name evidence="1" type="ORF">PIB30_041820</name>
</gene>
<reference evidence="1 2" key="1">
    <citation type="journal article" date="2023" name="Plants (Basel)">
        <title>Bridging the Gap: Combining Genomics and Transcriptomics Approaches to Understand Stylosanthes scabra, an Orphan Legume from the Brazilian Caatinga.</title>
        <authorList>
            <person name="Ferreira-Neto J.R.C."/>
            <person name="da Silva M.D."/>
            <person name="Binneck E."/>
            <person name="de Melo N.F."/>
            <person name="da Silva R.H."/>
            <person name="de Melo A.L.T.M."/>
            <person name="Pandolfi V."/>
            <person name="Bustamante F.O."/>
            <person name="Brasileiro-Vidal A.C."/>
            <person name="Benko-Iseppon A.M."/>
        </authorList>
    </citation>
    <scope>NUCLEOTIDE SEQUENCE [LARGE SCALE GENOMIC DNA]</scope>
    <source>
        <tissue evidence="1">Leaves</tissue>
    </source>
</reference>
<organism evidence="1 2">
    <name type="scientific">Stylosanthes scabra</name>
    <dbReference type="NCBI Taxonomy" id="79078"/>
    <lineage>
        <taxon>Eukaryota</taxon>
        <taxon>Viridiplantae</taxon>
        <taxon>Streptophyta</taxon>
        <taxon>Embryophyta</taxon>
        <taxon>Tracheophyta</taxon>
        <taxon>Spermatophyta</taxon>
        <taxon>Magnoliopsida</taxon>
        <taxon>eudicotyledons</taxon>
        <taxon>Gunneridae</taxon>
        <taxon>Pentapetalae</taxon>
        <taxon>rosids</taxon>
        <taxon>fabids</taxon>
        <taxon>Fabales</taxon>
        <taxon>Fabaceae</taxon>
        <taxon>Papilionoideae</taxon>
        <taxon>50 kb inversion clade</taxon>
        <taxon>dalbergioids sensu lato</taxon>
        <taxon>Dalbergieae</taxon>
        <taxon>Pterocarpus clade</taxon>
        <taxon>Stylosanthes</taxon>
    </lineage>
</organism>